<dbReference type="InParanoid" id="A0A0C3EZD3"/>
<keyword evidence="3" id="KW-1185">Reference proteome</keyword>
<dbReference type="CDD" id="cd08168">
    <property type="entry name" value="Cytochrom_C3"/>
    <property type="match status" value="1"/>
</dbReference>
<gene>
    <name evidence="2" type="ORF">PILCRDRAFT_824897</name>
</gene>
<proteinExistence type="predicted"/>
<organism evidence="2 3">
    <name type="scientific">Piloderma croceum (strain F 1598)</name>
    <dbReference type="NCBI Taxonomy" id="765440"/>
    <lineage>
        <taxon>Eukaryota</taxon>
        <taxon>Fungi</taxon>
        <taxon>Dikarya</taxon>
        <taxon>Basidiomycota</taxon>
        <taxon>Agaricomycotina</taxon>
        <taxon>Agaricomycetes</taxon>
        <taxon>Agaricomycetidae</taxon>
        <taxon>Atheliales</taxon>
        <taxon>Atheliaceae</taxon>
        <taxon>Piloderma</taxon>
    </lineage>
</organism>
<dbReference type="AlphaFoldDB" id="A0A0C3EZD3"/>
<reference evidence="2 3" key="1">
    <citation type="submission" date="2014-04" db="EMBL/GenBank/DDBJ databases">
        <authorList>
            <consortium name="DOE Joint Genome Institute"/>
            <person name="Kuo A."/>
            <person name="Tarkka M."/>
            <person name="Buscot F."/>
            <person name="Kohler A."/>
            <person name="Nagy L.G."/>
            <person name="Floudas D."/>
            <person name="Copeland A."/>
            <person name="Barry K.W."/>
            <person name="Cichocki N."/>
            <person name="Veneault-Fourrey C."/>
            <person name="LaButti K."/>
            <person name="Lindquist E.A."/>
            <person name="Lipzen A."/>
            <person name="Lundell T."/>
            <person name="Morin E."/>
            <person name="Murat C."/>
            <person name="Sun H."/>
            <person name="Tunlid A."/>
            <person name="Henrissat B."/>
            <person name="Grigoriev I.V."/>
            <person name="Hibbett D.S."/>
            <person name="Martin F."/>
            <person name="Nordberg H.P."/>
            <person name="Cantor M.N."/>
            <person name="Hua S.X."/>
        </authorList>
    </citation>
    <scope>NUCLEOTIDE SEQUENCE [LARGE SCALE GENOMIC DNA]</scope>
    <source>
        <strain evidence="2 3">F 1598</strain>
    </source>
</reference>
<protein>
    <submittedName>
        <fullName evidence="2">Uncharacterized protein</fullName>
    </submittedName>
</protein>
<sequence length="206" mass="23046">MSKRKVTEVSQPEISAPSSRDILELFACDHDAKTLRNIFIRTLQQSNSAALDNLLTAMEAAGFDFSSTRAVFALPKSMHCVRCHETYDPRKNTKTSCTTEHVSPEIRKQKTSRGYYMYHYSCCGEEVPGDDEEPEMGFCFVGKHTTNRTEVDYSSNNVISCEKSEVCDFGDRGTDGSGEENDTGSDVVEVEGPNKDSRSIKRQRSN</sequence>
<name>A0A0C3EZD3_PILCF</name>
<evidence type="ECO:0000256" key="1">
    <source>
        <dbReference type="SAM" id="MobiDB-lite"/>
    </source>
</evidence>
<dbReference type="EMBL" id="KN833020">
    <property type="protein sequence ID" value="KIM77910.1"/>
    <property type="molecule type" value="Genomic_DNA"/>
</dbReference>
<evidence type="ECO:0000313" key="2">
    <source>
        <dbReference type="EMBL" id="KIM77910.1"/>
    </source>
</evidence>
<dbReference type="OrthoDB" id="3046564at2759"/>
<dbReference type="Proteomes" id="UP000054166">
    <property type="component" value="Unassembled WGS sequence"/>
</dbReference>
<feature type="region of interest" description="Disordered" evidence="1">
    <location>
        <begin position="168"/>
        <end position="206"/>
    </location>
</feature>
<accession>A0A0C3EZD3</accession>
<reference evidence="3" key="2">
    <citation type="submission" date="2015-01" db="EMBL/GenBank/DDBJ databases">
        <title>Evolutionary Origins and Diversification of the Mycorrhizal Mutualists.</title>
        <authorList>
            <consortium name="DOE Joint Genome Institute"/>
            <consortium name="Mycorrhizal Genomics Consortium"/>
            <person name="Kohler A."/>
            <person name="Kuo A."/>
            <person name="Nagy L.G."/>
            <person name="Floudas D."/>
            <person name="Copeland A."/>
            <person name="Barry K.W."/>
            <person name="Cichocki N."/>
            <person name="Veneault-Fourrey C."/>
            <person name="LaButti K."/>
            <person name="Lindquist E.A."/>
            <person name="Lipzen A."/>
            <person name="Lundell T."/>
            <person name="Morin E."/>
            <person name="Murat C."/>
            <person name="Riley R."/>
            <person name="Ohm R."/>
            <person name="Sun H."/>
            <person name="Tunlid A."/>
            <person name="Henrissat B."/>
            <person name="Grigoriev I.V."/>
            <person name="Hibbett D.S."/>
            <person name="Martin F."/>
        </authorList>
    </citation>
    <scope>NUCLEOTIDE SEQUENCE [LARGE SCALE GENOMIC DNA]</scope>
    <source>
        <strain evidence="3">F 1598</strain>
    </source>
</reference>
<evidence type="ECO:0000313" key="3">
    <source>
        <dbReference type="Proteomes" id="UP000054166"/>
    </source>
</evidence>
<dbReference type="HOGENOM" id="CLU_1332376_0_0_1"/>